<keyword evidence="19" id="KW-1185">Reference proteome</keyword>
<protein>
    <recommendedName>
        <fullName evidence="7">poly(A)-specific ribonuclease</fullName>
        <ecNumber evidence="7">3.1.13.4</ecNumber>
    </recommendedName>
</protein>
<gene>
    <name evidence="18" type="primary">gb06925</name>
    <name evidence="18" type="ORF">PR202_gb06925</name>
</gene>
<dbReference type="GO" id="GO:0004535">
    <property type="term" value="F:poly(A)-specific ribonuclease activity"/>
    <property type="evidence" value="ECO:0007669"/>
    <property type="project" value="UniProtKB-EC"/>
</dbReference>
<accession>A0AAV5EBN0</accession>
<keyword evidence="8" id="KW-0963">Cytoplasm</keyword>
<name>A0AAV5EBN0_ELECO</name>
<dbReference type="GO" id="GO:0005634">
    <property type="term" value="C:nucleus"/>
    <property type="evidence" value="ECO:0007669"/>
    <property type="project" value="UniProtKB-SubCell"/>
</dbReference>
<evidence type="ECO:0000313" key="19">
    <source>
        <dbReference type="Proteomes" id="UP001054889"/>
    </source>
</evidence>
<dbReference type="GO" id="GO:0003723">
    <property type="term" value="F:RNA binding"/>
    <property type="evidence" value="ECO:0007669"/>
    <property type="project" value="UniProtKB-KW"/>
</dbReference>
<comment type="similarity">
    <text evidence="5">Belongs to the CAF1 family.</text>
</comment>
<evidence type="ECO:0000256" key="2">
    <source>
        <dbReference type="ARBA" id="ARBA00001968"/>
    </source>
</evidence>
<evidence type="ECO:0000313" key="18">
    <source>
        <dbReference type="EMBL" id="GJN19630.1"/>
    </source>
</evidence>
<evidence type="ECO:0000256" key="10">
    <source>
        <dbReference type="ARBA" id="ARBA00022723"/>
    </source>
</evidence>
<comment type="cofactor">
    <cofactor evidence="2">
        <name>a divalent metal cation</name>
        <dbReference type="ChEBI" id="CHEBI:60240"/>
    </cofactor>
</comment>
<dbReference type="InterPro" id="IPR006941">
    <property type="entry name" value="RNase_CAF1"/>
</dbReference>
<dbReference type="FunFam" id="3.30.420.10:FF:000067">
    <property type="entry name" value="Putative CCR4-associated factor 1 11"/>
    <property type="match status" value="1"/>
</dbReference>
<evidence type="ECO:0000256" key="5">
    <source>
        <dbReference type="ARBA" id="ARBA00008372"/>
    </source>
</evidence>
<evidence type="ECO:0000256" key="13">
    <source>
        <dbReference type="ARBA" id="ARBA00022884"/>
    </source>
</evidence>
<dbReference type="EMBL" id="BQKI01000074">
    <property type="protein sequence ID" value="GJN19630.1"/>
    <property type="molecule type" value="Genomic_DNA"/>
</dbReference>
<reference evidence="18" key="1">
    <citation type="journal article" date="2018" name="DNA Res.">
        <title>Multiple hybrid de novo genome assembly of finger millet, an orphan allotetraploid crop.</title>
        <authorList>
            <person name="Hatakeyama M."/>
            <person name="Aluri S."/>
            <person name="Balachadran M.T."/>
            <person name="Sivarajan S.R."/>
            <person name="Patrignani A."/>
            <person name="Gruter S."/>
            <person name="Poveda L."/>
            <person name="Shimizu-Inatsugi R."/>
            <person name="Baeten J."/>
            <person name="Francoijs K.J."/>
            <person name="Nataraja K.N."/>
            <person name="Reddy Y.A.N."/>
            <person name="Phadnis S."/>
            <person name="Ravikumar R.L."/>
            <person name="Schlapbach R."/>
            <person name="Sreeman S.M."/>
            <person name="Shimizu K.K."/>
        </authorList>
    </citation>
    <scope>NUCLEOTIDE SEQUENCE</scope>
</reference>
<keyword evidence="16" id="KW-0539">Nucleus</keyword>
<evidence type="ECO:0000256" key="1">
    <source>
        <dbReference type="ARBA" id="ARBA00001663"/>
    </source>
</evidence>
<dbReference type="Proteomes" id="UP001054889">
    <property type="component" value="Unassembled WGS sequence"/>
</dbReference>
<evidence type="ECO:0000256" key="17">
    <source>
        <dbReference type="ARBA" id="ARBA00025148"/>
    </source>
</evidence>
<comment type="subcellular location">
    <subcellularLocation>
        <location evidence="4">Cytoplasm</location>
    </subcellularLocation>
    <subcellularLocation>
        <location evidence="3">Nucleus</location>
    </subcellularLocation>
</comment>
<comment type="subunit">
    <text evidence="6">Component of the CCR4-NOT complex, at least composed of CRR4 and CAF1 proteins.</text>
</comment>
<dbReference type="AlphaFoldDB" id="A0AAV5EBN0"/>
<comment type="function">
    <text evidence="17">Ubiquitous transcription factor required for a diverse set of processes. It is a component of the CCR4 complex involved in the control of gene expression.</text>
</comment>
<dbReference type="EC" id="3.1.13.4" evidence="7"/>
<keyword evidence="14" id="KW-0805">Transcription regulation</keyword>
<proteinExistence type="inferred from homology"/>
<dbReference type="InterPro" id="IPR039637">
    <property type="entry name" value="CNOT7/CNOT8/Pop2"/>
</dbReference>
<dbReference type="SUPFAM" id="SSF53098">
    <property type="entry name" value="Ribonuclease H-like"/>
    <property type="match status" value="1"/>
</dbReference>
<evidence type="ECO:0000256" key="4">
    <source>
        <dbReference type="ARBA" id="ARBA00004496"/>
    </source>
</evidence>
<sequence>MASRNAGGAAPAAMFRLRPPPPLAGPLPPPMFPYPMPHGVAVPFVAPPPRFPMPHRAAAPYYGGAAAVRPPPPPATLSVEMRSVTAANFESELDLIGSLLPMFPILVVDTEYPGAVHRPAAGRREGQLTADERYALVKANVDELPLVQLGLTLCDGRGNLPRAPGLDPLTGRPVELAWEFNFSDFDVAADRHVPSSVAFLQSQGIDFHLARTCGVPAAAFGEKLLAVLPDDAHRDQLTWVAFGGAYDFAYLVKTLGGGQPLPETREEFLYQVREMLGGRVFDAKYLAESCGRGDLRGVGLRGVATNLGVPRHMPEPPCLAGPKSLTACRVLTLIRRQGLYPDGGACHEGIIDGLE</sequence>
<evidence type="ECO:0000256" key="8">
    <source>
        <dbReference type="ARBA" id="ARBA00022490"/>
    </source>
</evidence>
<dbReference type="Gene3D" id="3.30.420.10">
    <property type="entry name" value="Ribonuclease H-like superfamily/Ribonuclease H"/>
    <property type="match status" value="1"/>
</dbReference>
<keyword evidence="13" id="KW-0694">RNA-binding</keyword>
<organism evidence="18 19">
    <name type="scientific">Eleusine coracana subsp. coracana</name>
    <dbReference type="NCBI Taxonomy" id="191504"/>
    <lineage>
        <taxon>Eukaryota</taxon>
        <taxon>Viridiplantae</taxon>
        <taxon>Streptophyta</taxon>
        <taxon>Embryophyta</taxon>
        <taxon>Tracheophyta</taxon>
        <taxon>Spermatophyta</taxon>
        <taxon>Magnoliopsida</taxon>
        <taxon>Liliopsida</taxon>
        <taxon>Poales</taxon>
        <taxon>Poaceae</taxon>
        <taxon>PACMAD clade</taxon>
        <taxon>Chloridoideae</taxon>
        <taxon>Cynodonteae</taxon>
        <taxon>Eleusininae</taxon>
        <taxon>Eleusine</taxon>
    </lineage>
</organism>
<evidence type="ECO:0000256" key="14">
    <source>
        <dbReference type="ARBA" id="ARBA00023015"/>
    </source>
</evidence>
<dbReference type="GO" id="GO:0046872">
    <property type="term" value="F:metal ion binding"/>
    <property type="evidence" value="ECO:0007669"/>
    <property type="project" value="UniProtKB-KW"/>
</dbReference>
<dbReference type="InterPro" id="IPR036397">
    <property type="entry name" value="RNaseH_sf"/>
</dbReference>
<comment type="catalytic activity">
    <reaction evidence="1">
        <text>Exonucleolytic cleavage of poly(A) to 5'-AMP.</text>
        <dbReference type="EC" id="3.1.13.4"/>
    </reaction>
</comment>
<evidence type="ECO:0000256" key="12">
    <source>
        <dbReference type="ARBA" id="ARBA00022839"/>
    </source>
</evidence>
<dbReference type="PANTHER" id="PTHR10797">
    <property type="entry name" value="CCR4-NOT TRANSCRIPTION COMPLEX SUBUNIT"/>
    <property type="match status" value="1"/>
</dbReference>
<evidence type="ECO:0000256" key="9">
    <source>
        <dbReference type="ARBA" id="ARBA00022722"/>
    </source>
</evidence>
<keyword evidence="10" id="KW-0479">Metal-binding</keyword>
<keyword evidence="15" id="KW-0804">Transcription</keyword>
<evidence type="ECO:0000256" key="16">
    <source>
        <dbReference type="ARBA" id="ARBA00023242"/>
    </source>
</evidence>
<keyword evidence="12" id="KW-0269">Exonuclease</keyword>
<dbReference type="GO" id="GO:0030014">
    <property type="term" value="C:CCR4-NOT complex"/>
    <property type="evidence" value="ECO:0007669"/>
    <property type="project" value="InterPro"/>
</dbReference>
<dbReference type="Pfam" id="PF04857">
    <property type="entry name" value="CAF1"/>
    <property type="match status" value="1"/>
</dbReference>
<evidence type="ECO:0000256" key="11">
    <source>
        <dbReference type="ARBA" id="ARBA00022801"/>
    </source>
</evidence>
<keyword evidence="9" id="KW-0540">Nuclease</keyword>
<evidence type="ECO:0000256" key="15">
    <source>
        <dbReference type="ARBA" id="ARBA00023163"/>
    </source>
</evidence>
<evidence type="ECO:0000256" key="7">
    <source>
        <dbReference type="ARBA" id="ARBA00012161"/>
    </source>
</evidence>
<reference evidence="18" key="2">
    <citation type="submission" date="2021-12" db="EMBL/GenBank/DDBJ databases">
        <title>Resequencing data analysis of finger millet.</title>
        <authorList>
            <person name="Hatakeyama M."/>
            <person name="Aluri S."/>
            <person name="Balachadran M.T."/>
            <person name="Sivarajan S.R."/>
            <person name="Poveda L."/>
            <person name="Shimizu-Inatsugi R."/>
            <person name="Schlapbach R."/>
            <person name="Sreeman S.M."/>
            <person name="Shimizu K.K."/>
        </authorList>
    </citation>
    <scope>NUCLEOTIDE SEQUENCE</scope>
</reference>
<keyword evidence="11" id="KW-0378">Hydrolase</keyword>
<evidence type="ECO:0000256" key="3">
    <source>
        <dbReference type="ARBA" id="ARBA00004123"/>
    </source>
</evidence>
<dbReference type="InterPro" id="IPR012337">
    <property type="entry name" value="RNaseH-like_sf"/>
</dbReference>
<dbReference type="GO" id="GO:0005737">
    <property type="term" value="C:cytoplasm"/>
    <property type="evidence" value="ECO:0007669"/>
    <property type="project" value="UniProtKB-SubCell"/>
</dbReference>
<comment type="caution">
    <text evidence="18">The sequence shown here is derived from an EMBL/GenBank/DDBJ whole genome shotgun (WGS) entry which is preliminary data.</text>
</comment>
<evidence type="ECO:0000256" key="6">
    <source>
        <dbReference type="ARBA" id="ARBA00011757"/>
    </source>
</evidence>